<keyword evidence="2" id="KW-1185">Reference proteome</keyword>
<dbReference type="RefSeq" id="WP_016878500.1">
    <property type="nucleotide sequence ID" value="NZ_AJLN01000079.1"/>
</dbReference>
<dbReference type="Gene3D" id="1.20.910.10">
    <property type="entry name" value="Heme oxygenase-like"/>
    <property type="match status" value="1"/>
</dbReference>
<organism evidence="1 2">
    <name type="scientific">Chlorogloeopsis fritschii PCC 6912</name>
    <dbReference type="NCBI Taxonomy" id="211165"/>
    <lineage>
        <taxon>Bacteria</taxon>
        <taxon>Bacillati</taxon>
        <taxon>Cyanobacteriota</taxon>
        <taxon>Cyanophyceae</taxon>
        <taxon>Nostocales</taxon>
        <taxon>Chlorogloeopsidaceae</taxon>
        <taxon>Chlorogloeopsis</taxon>
    </lineage>
</organism>
<accession>A0A433N7C6</accession>
<dbReference type="OrthoDB" id="482780at2"/>
<dbReference type="InterPro" id="IPR016084">
    <property type="entry name" value="Haem_Oase-like_multi-hlx"/>
</dbReference>
<gene>
    <name evidence="1" type="ORF">PCC6912_38260</name>
</gene>
<dbReference type="Proteomes" id="UP000268857">
    <property type="component" value="Unassembled WGS sequence"/>
</dbReference>
<sequence length="280" mass="30572">MNAECLDIEWARVAPDTVVVATSERVWVYRPSSTDISNFFTQPMSGAGSVATTQKLLDTSIVLAKRAVSSSSRPPALSPTLWVWNLAGQYHLTHCGPQLFEEARERFAAAGRKSLTQWAAHKAIEENGHDRLALLDIQSLGYDAEAVVEALAPPSAKALVDYFTRSVQTTDPIGCVGYAYTMERLALAVGEKHIQAVEAILPPGTRATRCLRVHSSVGSSEVEHVQETIELVAGLSPQERTNVAIACYETALLDFSSSQKDYPSEEELKQILRPLALKGY</sequence>
<dbReference type="EMBL" id="RSCJ01000017">
    <property type="protein sequence ID" value="RUR77435.1"/>
    <property type="molecule type" value="Genomic_DNA"/>
</dbReference>
<evidence type="ECO:0000313" key="2">
    <source>
        <dbReference type="Proteomes" id="UP000268857"/>
    </source>
</evidence>
<proteinExistence type="predicted"/>
<reference evidence="1 2" key="1">
    <citation type="journal article" date="2019" name="Genome Biol. Evol.">
        <title>Day and night: Metabolic profiles and evolutionary relationships of six axenic non-marine cyanobacteria.</title>
        <authorList>
            <person name="Will S.E."/>
            <person name="Henke P."/>
            <person name="Boedeker C."/>
            <person name="Huang S."/>
            <person name="Brinkmann H."/>
            <person name="Rohde M."/>
            <person name="Jarek M."/>
            <person name="Friedl T."/>
            <person name="Seufert S."/>
            <person name="Schumacher M."/>
            <person name="Overmann J."/>
            <person name="Neumann-Schaal M."/>
            <person name="Petersen J."/>
        </authorList>
    </citation>
    <scope>NUCLEOTIDE SEQUENCE [LARGE SCALE GENOMIC DNA]</scope>
    <source>
        <strain evidence="1 2">PCC 6912</strain>
    </source>
</reference>
<protein>
    <submittedName>
        <fullName evidence="1">Uncharacterized protein</fullName>
    </submittedName>
</protein>
<evidence type="ECO:0000313" key="1">
    <source>
        <dbReference type="EMBL" id="RUR77435.1"/>
    </source>
</evidence>
<comment type="caution">
    <text evidence="1">The sequence shown here is derived from an EMBL/GenBank/DDBJ whole genome shotgun (WGS) entry which is preliminary data.</text>
</comment>
<dbReference type="SUPFAM" id="SSF48613">
    <property type="entry name" value="Heme oxygenase-like"/>
    <property type="match status" value="1"/>
</dbReference>
<name>A0A433N7C6_CHLFR</name>
<dbReference type="AlphaFoldDB" id="A0A433N7C6"/>